<dbReference type="EMBL" id="CP018762">
    <property type="protein sequence ID" value="APZ35198.1"/>
    <property type="molecule type" value="Genomic_DNA"/>
</dbReference>
<dbReference type="PANTHER" id="PTHR12526:SF636">
    <property type="entry name" value="BLL3647 PROTEIN"/>
    <property type="match status" value="1"/>
</dbReference>
<dbReference type="STRING" id="36805.BOH66_13795"/>
<accession>A0A1P8UAQ4</accession>
<dbReference type="CDD" id="cd03801">
    <property type="entry name" value="GT4_PimA-like"/>
    <property type="match status" value="1"/>
</dbReference>
<dbReference type="InterPro" id="IPR001296">
    <property type="entry name" value="Glyco_trans_1"/>
</dbReference>
<evidence type="ECO:0000256" key="1">
    <source>
        <dbReference type="ARBA" id="ARBA00022676"/>
    </source>
</evidence>
<dbReference type="Pfam" id="PF13439">
    <property type="entry name" value="Glyco_transf_4"/>
    <property type="match status" value="1"/>
</dbReference>
<evidence type="ECO:0000256" key="2">
    <source>
        <dbReference type="ARBA" id="ARBA00022679"/>
    </source>
</evidence>
<protein>
    <submittedName>
        <fullName evidence="5">Uncharacterized protein</fullName>
    </submittedName>
</protein>
<dbReference type="RefSeq" id="WP_076691576.1">
    <property type="nucleotide sequence ID" value="NZ_JAFBCQ010000001.1"/>
</dbReference>
<dbReference type="Gene3D" id="3.40.50.2000">
    <property type="entry name" value="Glycogen Phosphorylase B"/>
    <property type="match status" value="2"/>
</dbReference>
<dbReference type="Proteomes" id="UP000187185">
    <property type="component" value="Chromosome"/>
</dbReference>
<feature type="domain" description="Glycosyltransferase subfamily 4-like N-terminal" evidence="4">
    <location>
        <begin position="10"/>
        <end position="173"/>
    </location>
</feature>
<dbReference type="PANTHER" id="PTHR12526">
    <property type="entry name" value="GLYCOSYLTRANSFERASE"/>
    <property type="match status" value="1"/>
</dbReference>
<evidence type="ECO:0000313" key="5">
    <source>
        <dbReference type="EMBL" id="APZ35198.1"/>
    </source>
</evidence>
<keyword evidence="2" id="KW-0808">Transferase</keyword>
<dbReference type="Pfam" id="PF00534">
    <property type="entry name" value="Glycos_transf_1"/>
    <property type="match status" value="1"/>
</dbReference>
<proteinExistence type="predicted"/>
<dbReference type="SUPFAM" id="SSF53756">
    <property type="entry name" value="UDP-Glycosyltransferase/glycogen phosphorylase"/>
    <property type="match status" value="1"/>
</dbReference>
<reference evidence="5 6" key="1">
    <citation type="submission" date="2016-12" db="EMBL/GenBank/DDBJ databases">
        <title>Complete genome sequence of Microbacterium aurum KACC 15219.</title>
        <authorList>
            <person name="Jung Y."/>
            <person name="Shin J.-H."/>
            <person name="Lee Y.-J."/>
            <person name="Yi H."/>
            <person name="Bahn Y.-S."/>
            <person name="Kim J.F."/>
            <person name="Lee D.-W."/>
        </authorList>
    </citation>
    <scope>NUCLEOTIDE SEQUENCE [LARGE SCALE GENOMIC DNA]</scope>
    <source>
        <strain evidence="5 6">KACC 15219</strain>
    </source>
</reference>
<sequence length="373" mass="40971">MSSFRFNREGGIERASYEVAARLAGRIDLTLLSTAVEPAPSPPLTWQQVPRSSLPGFMTPATYSAAATRAAAPHGFDILHNQGGCALRFQDIITAHSCHRAWWEMKFRNGEGARALLNPHHHAILQVEKRNYRPGAFRRVIAVSHGVGREVSEHYGVPPELISVIPNGVDAARFQPSDADERRRDIRTRHGFTDDDVVLLFVGKEFRRKGLAPLVDALAHLPAHAKALVVGGDDQTPFRAQAAARGVGDRLVFAGHSPRVEDYFQAGDVFVFPTLYEAFALVTLEAASAGLPLATNRVNGTEDFVIDGANGVFIDRDGRALARSLAPLVTDRALRRRMGAQARADAAAYTWDSVADRTLDVYREVWEDKHAVR</sequence>
<dbReference type="AlphaFoldDB" id="A0A1P8UAQ4"/>
<gene>
    <name evidence="5" type="ORF">BOH66_13795</name>
</gene>
<evidence type="ECO:0000313" key="6">
    <source>
        <dbReference type="Proteomes" id="UP000187185"/>
    </source>
</evidence>
<keyword evidence="6" id="KW-1185">Reference proteome</keyword>
<dbReference type="GO" id="GO:0016757">
    <property type="term" value="F:glycosyltransferase activity"/>
    <property type="evidence" value="ECO:0007669"/>
    <property type="project" value="UniProtKB-KW"/>
</dbReference>
<keyword evidence="1" id="KW-0328">Glycosyltransferase</keyword>
<evidence type="ECO:0000259" key="4">
    <source>
        <dbReference type="Pfam" id="PF13439"/>
    </source>
</evidence>
<name>A0A1P8UAQ4_9MICO</name>
<dbReference type="KEGG" id="maur:BOH66_13795"/>
<dbReference type="InterPro" id="IPR028098">
    <property type="entry name" value="Glyco_trans_4-like_N"/>
</dbReference>
<evidence type="ECO:0000259" key="3">
    <source>
        <dbReference type="Pfam" id="PF00534"/>
    </source>
</evidence>
<organism evidence="5 6">
    <name type="scientific">Microbacterium aurum</name>
    <dbReference type="NCBI Taxonomy" id="36805"/>
    <lineage>
        <taxon>Bacteria</taxon>
        <taxon>Bacillati</taxon>
        <taxon>Actinomycetota</taxon>
        <taxon>Actinomycetes</taxon>
        <taxon>Micrococcales</taxon>
        <taxon>Microbacteriaceae</taxon>
        <taxon>Microbacterium</taxon>
    </lineage>
</organism>
<feature type="domain" description="Glycosyl transferase family 1" evidence="3">
    <location>
        <begin position="183"/>
        <end position="344"/>
    </location>
</feature>